<comment type="caution">
    <text evidence="1">Lacks conserved residue(s) required for the propagation of feature annotation.</text>
</comment>
<sequence length="400" mass="44879">MDGSGPLEETYAYCDNGVTSVTHNMPPMTVIKSEKRGDIKHIVGFSRLFSTEGLRALRQNSAFCKQTVQYKCNTAPLRLVTTTLWGTHGYLGGVRRLMINGKLDNTLLGLSRGDPVYVSMGCEDRCAQHECWYGSKCVEKFDTKQVKCVCKNNITHSGEHCEKSINDDTSVSLHSMKHGFIIITNPSETALRDRLVFSVQYTSGLFSDTVIPPISPAGVPTEPQTFLYIGGVPTERRQTALITPVYKSNVAGLLGCVRGLMVGNQLFNLRNTSYWAYYESEKVESQCQNDGHCTFKWENTNPNARLTTCECSKTSYYGDYCEKGLSSKNRENARKTDKIFNKSSYRRLEMILCKNGSVNVGIITPDNTFVHTFPFNYADGYRHFVYAVQNSKRIFSVTVS</sequence>
<feature type="disulfide bond" evidence="1">
    <location>
        <begin position="131"/>
        <end position="148"/>
    </location>
</feature>
<feature type="domain" description="EGF-like" evidence="2">
    <location>
        <begin position="123"/>
        <end position="162"/>
    </location>
</feature>
<dbReference type="OrthoDB" id="5989513at2759"/>
<evidence type="ECO:0000313" key="4">
    <source>
        <dbReference type="Proteomes" id="UP000274131"/>
    </source>
</evidence>
<dbReference type="EMBL" id="UXUI01009098">
    <property type="protein sequence ID" value="VDD93054.1"/>
    <property type="molecule type" value="Genomic_DNA"/>
</dbReference>
<dbReference type="WBParaSite" id="EVEC_0000832501-mRNA-1">
    <property type="protein sequence ID" value="EVEC_0000832501-mRNA-1"/>
    <property type="gene ID" value="EVEC_0000832501"/>
</dbReference>
<evidence type="ECO:0000256" key="1">
    <source>
        <dbReference type="PROSITE-ProRule" id="PRU00076"/>
    </source>
</evidence>
<dbReference type="Gene3D" id="2.60.120.200">
    <property type="match status" value="1"/>
</dbReference>
<dbReference type="Proteomes" id="UP000274131">
    <property type="component" value="Unassembled WGS sequence"/>
</dbReference>
<evidence type="ECO:0000313" key="3">
    <source>
        <dbReference type="EMBL" id="VDD93054.1"/>
    </source>
</evidence>
<reference evidence="5" key="1">
    <citation type="submission" date="2016-04" db="UniProtKB">
        <authorList>
            <consortium name="WormBaseParasite"/>
        </authorList>
    </citation>
    <scope>IDENTIFICATION</scope>
</reference>
<dbReference type="STRING" id="51028.A0A158QB57"/>
<gene>
    <name evidence="3" type="ORF">EVEC_LOCUS7805</name>
</gene>
<keyword evidence="4" id="KW-1185">Reference proteome</keyword>
<protein>
    <submittedName>
        <fullName evidence="5">EGF-like domain-containing protein</fullName>
    </submittedName>
</protein>
<dbReference type="PANTHER" id="PTHR15036:SF85">
    <property type="entry name" value="SP2353, ISOFORM A"/>
    <property type="match status" value="1"/>
</dbReference>
<accession>A0A158QB57</accession>
<dbReference type="InterPro" id="IPR000742">
    <property type="entry name" value="EGF"/>
</dbReference>
<dbReference type="InterPro" id="IPR050372">
    <property type="entry name" value="Neurexin-related_CASP"/>
</dbReference>
<evidence type="ECO:0000259" key="2">
    <source>
        <dbReference type="PROSITE" id="PS50026"/>
    </source>
</evidence>
<dbReference type="PROSITE" id="PS50026">
    <property type="entry name" value="EGF_3"/>
    <property type="match status" value="1"/>
</dbReference>
<dbReference type="AlphaFoldDB" id="A0A158QB57"/>
<evidence type="ECO:0000313" key="5">
    <source>
        <dbReference type="WBParaSite" id="EVEC_0000832501-mRNA-1"/>
    </source>
</evidence>
<dbReference type="PANTHER" id="PTHR15036">
    <property type="entry name" value="PIKACHURIN-LIKE PROTEIN"/>
    <property type="match status" value="1"/>
</dbReference>
<keyword evidence="1" id="KW-1015">Disulfide bond</keyword>
<keyword evidence="1" id="KW-0245">EGF-like domain</keyword>
<reference evidence="3 4" key="2">
    <citation type="submission" date="2018-10" db="EMBL/GenBank/DDBJ databases">
        <authorList>
            <consortium name="Pathogen Informatics"/>
        </authorList>
    </citation>
    <scope>NUCLEOTIDE SEQUENCE [LARGE SCALE GENOMIC DNA]</scope>
</reference>
<dbReference type="GO" id="GO:0016020">
    <property type="term" value="C:membrane"/>
    <property type="evidence" value="ECO:0007669"/>
    <property type="project" value="UniProtKB-SubCell"/>
</dbReference>
<name>A0A158QB57_ENTVE</name>
<organism evidence="5">
    <name type="scientific">Enterobius vermicularis</name>
    <name type="common">Human pinworm</name>
    <dbReference type="NCBI Taxonomy" id="51028"/>
    <lineage>
        <taxon>Eukaryota</taxon>
        <taxon>Metazoa</taxon>
        <taxon>Ecdysozoa</taxon>
        <taxon>Nematoda</taxon>
        <taxon>Chromadorea</taxon>
        <taxon>Rhabditida</taxon>
        <taxon>Spirurina</taxon>
        <taxon>Oxyuridomorpha</taxon>
        <taxon>Oxyuroidea</taxon>
        <taxon>Oxyuridae</taxon>
        <taxon>Enterobius</taxon>
    </lineage>
</organism>
<proteinExistence type="predicted"/>